<evidence type="ECO:0000256" key="1">
    <source>
        <dbReference type="ARBA" id="ARBA00002663"/>
    </source>
</evidence>
<dbReference type="GO" id="GO:0001682">
    <property type="term" value="P:tRNA 5'-leader removal"/>
    <property type="evidence" value="ECO:0007669"/>
    <property type="project" value="UniProtKB-UniRule"/>
</dbReference>
<evidence type="ECO:0000256" key="7">
    <source>
        <dbReference type="HAMAP-Rule" id="MF_00227"/>
    </source>
</evidence>
<evidence type="ECO:0000313" key="10">
    <source>
        <dbReference type="Proteomes" id="UP000681075"/>
    </source>
</evidence>
<dbReference type="PROSITE" id="PS00648">
    <property type="entry name" value="RIBONUCLEASE_P"/>
    <property type="match status" value="1"/>
</dbReference>
<dbReference type="SUPFAM" id="SSF54211">
    <property type="entry name" value="Ribosomal protein S5 domain 2-like"/>
    <property type="match status" value="1"/>
</dbReference>
<comment type="caution">
    <text evidence="9">The sequence shown here is derived from an EMBL/GenBank/DDBJ whole genome shotgun (WGS) entry which is preliminary data.</text>
</comment>
<evidence type="ECO:0000256" key="3">
    <source>
        <dbReference type="ARBA" id="ARBA00022722"/>
    </source>
</evidence>
<dbReference type="AlphaFoldDB" id="A0A8S8X851"/>
<dbReference type="PANTHER" id="PTHR33992">
    <property type="entry name" value="RIBONUCLEASE P PROTEIN COMPONENT"/>
    <property type="match status" value="1"/>
</dbReference>
<accession>A0A8S8X851</accession>
<protein>
    <recommendedName>
        <fullName evidence="7 8">Ribonuclease P protein component</fullName>
        <shortName evidence="7">RNase P protein</shortName>
        <shortName evidence="7">RNaseP protein</shortName>
        <ecNumber evidence="7 8">3.1.26.5</ecNumber>
    </recommendedName>
    <alternativeName>
        <fullName evidence="7">Protein C5</fullName>
    </alternativeName>
</protein>
<comment type="function">
    <text evidence="1 7">RNaseP catalyzes the removal of the 5'-leader sequence from pre-tRNA to produce the mature 5'-terminus. It can also cleave other RNA substrates such as 4.5S RNA. The protein component plays an auxiliary but essential role in vivo by binding to the 5'-leader sequence and broadening the substrate specificity of the ribozyme.</text>
</comment>
<keyword evidence="3 7" id="KW-0540">Nuclease</keyword>
<evidence type="ECO:0000256" key="2">
    <source>
        <dbReference type="ARBA" id="ARBA00022694"/>
    </source>
</evidence>
<keyword evidence="2 7" id="KW-0819">tRNA processing</keyword>
<evidence type="ECO:0000256" key="6">
    <source>
        <dbReference type="ARBA" id="ARBA00022884"/>
    </source>
</evidence>
<dbReference type="GO" id="GO:0042781">
    <property type="term" value="F:3'-tRNA processing endoribonuclease activity"/>
    <property type="evidence" value="ECO:0007669"/>
    <property type="project" value="TreeGrafter"/>
</dbReference>
<evidence type="ECO:0000256" key="8">
    <source>
        <dbReference type="NCBIfam" id="TIGR00188"/>
    </source>
</evidence>
<gene>
    <name evidence="7" type="primary">rnpA</name>
    <name evidence="9" type="ORF">TMPK1_22450</name>
</gene>
<dbReference type="Proteomes" id="UP000681075">
    <property type="component" value="Unassembled WGS sequence"/>
</dbReference>
<keyword evidence="10" id="KW-1185">Reference proteome</keyword>
<dbReference type="GO" id="GO:0030677">
    <property type="term" value="C:ribonuclease P complex"/>
    <property type="evidence" value="ECO:0007669"/>
    <property type="project" value="TreeGrafter"/>
</dbReference>
<dbReference type="Pfam" id="PF00825">
    <property type="entry name" value="Ribonuclease_P"/>
    <property type="match status" value="1"/>
</dbReference>
<evidence type="ECO:0000256" key="5">
    <source>
        <dbReference type="ARBA" id="ARBA00022801"/>
    </source>
</evidence>
<dbReference type="InterPro" id="IPR000100">
    <property type="entry name" value="RNase_P"/>
</dbReference>
<keyword evidence="5 7" id="KW-0378">Hydrolase</keyword>
<keyword evidence="6 7" id="KW-0694">RNA-binding</keyword>
<comment type="subunit">
    <text evidence="7">Consists of a catalytic RNA component (M1 or rnpB) and a protein subunit.</text>
</comment>
<dbReference type="EMBL" id="BOPV01000001">
    <property type="protein sequence ID" value="GIL40008.1"/>
    <property type="molecule type" value="Genomic_DNA"/>
</dbReference>
<dbReference type="NCBIfam" id="TIGR00188">
    <property type="entry name" value="rnpA"/>
    <property type="match status" value="1"/>
</dbReference>
<comment type="catalytic activity">
    <reaction evidence="7">
        <text>Endonucleolytic cleavage of RNA, removing 5'-extranucleotides from tRNA precursor.</text>
        <dbReference type="EC" id="3.1.26.5"/>
    </reaction>
</comment>
<organism evidence="9 10">
    <name type="scientific">Roseiterribacter gracilis</name>
    <dbReference type="NCBI Taxonomy" id="2812848"/>
    <lineage>
        <taxon>Bacteria</taxon>
        <taxon>Pseudomonadati</taxon>
        <taxon>Pseudomonadota</taxon>
        <taxon>Alphaproteobacteria</taxon>
        <taxon>Rhodospirillales</taxon>
        <taxon>Roseiterribacteraceae</taxon>
        <taxon>Roseiterribacter</taxon>
    </lineage>
</organism>
<dbReference type="InterPro" id="IPR020539">
    <property type="entry name" value="RNase_P_CS"/>
</dbReference>
<dbReference type="Gene3D" id="3.30.230.10">
    <property type="match status" value="1"/>
</dbReference>
<dbReference type="GO" id="GO:0004526">
    <property type="term" value="F:ribonuclease P activity"/>
    <property type="evidence" value="ECO:0007669"/>
    <property type="project" value="UniProtKB-UniRule"/>
</dbReference>
<dbReference type="InterPro" id="IPR020568">
    <property type="entry name" value="Ribosomal_Su5_D2-typ_SF"/>
</dbReference>
<evidence type="ECO:0000313" key="9">
    <source>
        <dbReference type="EMBL" id="GIL40008.1"/>
    </source>
</evidence>
<dbReference type="EC" id="3.1.26.5" evidence="7 8"/>
<proteinExistence type="inferred from homology"/>
<keyword evidence="4 7" id="KW-0255">Endonuclease</keyword>
<comment type="similarity">
    <text evidence="7">Belongs to the RnpA family.</text>
</comment>
<dbReference type="InterPro" id="IPR014721">
    <property type="entry name" value="Ribsml_uS5_D2-typ_fold_subgr"/>
</dbReference>
<sequence>MPAEIPVGRLTRRPEFLAVAATRSKGVAHGLIVQARRREDDALRVGFTVTKKIGNAVTRNRAKRRLRALARQVLPSTALPGHDLVLIARADAPTRDFAALEADLRHALQRAGASR</sequence>
<evidence type="ECO:0000256" key="4">
    <source>
        <dbReference type="ARBA" id="ARBA00022759"/>
    </source>
</evidence>
<dbReference type="RefSeq" id="WP_420243120.1">
    <property type="nucleotide sequence ID" value="NZ_BOPV01000001.1"/>
</dbReference>
<dbReference type="PANTHER" id="PTHR33992:SF1">
    <property type="entry name" value="RIBONUCLEASE P PROTEIN COMPONENT"/>
    <property type="match status" value="1"/>
</dbReference>
<dbReference type="GO" id="GO:0000049">
    <property type="term" value="F:tRNA binding"/>
    <property type="evidence" value="ECO:0007669"/>
    <property type="project" value="UniProtKB-UniRule"/>
</dbReference>
<reference evidence="9" key="1">
    <citation type="submission" date="2021-02" db="EMBL/GenBank/DDBJ databases">
        <title>Genome sequence of Rhodospirillales sp. strain TMPK1 isolated from soil.</title>
        <authorList>
            <person name="Nakai R."/>
            <person name="Kusada H."/>
            <person name="Tamaki H."/>
        </authorList>
    </citation>
    <scope>NUCLEOTIDE SEQUENCE</scope>
    <source>
        <strain evidence="9">TMPK1</strain>
    </source>
</reference>
<dbReference type="HAMAP" id="MF_00227">
    <property type="entry name" value="RNase_P"/>
    <property type="match status" value="1"/>
</dbReference>
<name>A0A8S8X851_9PROT</name>